<keyword evidence="3" id="KW-1185">Reference proteome</keyword>
<feature type="domain" description="MnmC-like methyltransferase" evidence="1">
    <location>
        <begin position="123"/>
        <end position="227"/>
    </location>
</feature>
<dbReference type="NCBIfam" id="NF033855">
    <property type="entry name" value="tRNA_MNMC2"/>
    <property type="match status" value="1"/>
</dbReference>
<dbReference type="InterPro" id="IPR008471">
    <property type="entry name" value="MnmC-like_methylTransf"/>
</dbReference>
<dbReference type="Pfam" id="PF05430">
    <property type="entry name" value="Methyltransf_30"/>
    <property type="match status" value="1"/>
</dbReference>
<evidence type="ECO:0000259" key="1">
    <source>
        <dbReference type="Pfam" id="PF05430"/>
    </source>
</evidence>
<protein>
    <submittedName>
        <fullName evidence="2">tRNA (5-methylaminomethyl-2-thiouridine)(34)-methyltransferase MnmD</fullName>
    </submittedName>
</protein>
<dbReference type="SUPFAM" id="SSF53335">
    <property type="entry name" value="S-adenosyl-L-methionine-dependent methyltransferases"/>
    <property type="match status" value="1"/>
</dbReference>
<sequence>MKPKIEITKDGSSTLVHHKYNAHYHSTFGAIEESDFVYINTGLLYFLSTESGQNLKQSCSVLELGFGTGLNAFNTLLKTEDLPLNIHYLGIETDPVPMDIISQLNYPEQLLASHKTEVFKTMHQTIWEQPNQITKQFVLEKRKQDIMDLKVKNEYNVIYFDAFGPAEQPELWTESVFKRMFEALQPNGVLMTYCAQGAARRAMQSAGFTVTRLPGPPSKRHILRAIKSC</sequence>
<gene>
    <name evidence="2" type="primary">mnmD</name>
    <name evidence="2" type="ORF">JAO71_13975</name>
</gene>
<dbReference type="Gene3D" id="3.40.50.150">
    <property type="entry name" value="Vaccinia Virus protein VP39"/>
    <property type="match status" value="1"/>
</dbReference>
<accession>A0ABS1WP57</accession>
<organism evidence="2 3">
    <name type="scientific">Olleya sediminilitoris</name>
    <dbReference type="NCBI Taxonomy" id="2795739"/>
    <lineage>
        <taxon>Bacteria</taxon>
        <taxon>Pseudomonadati</taxon>
        <taxon>Bacteroidota</taxon>
        <taxon>Flavobacteriia</taxon>
        <taxon>Flavobacteriales</taxon>
        <taxon>Flavobacteriaceae</taxon>
    </lineage>
</organism>
<dbReference type="PANTHER" id="PTHR39963">
    <property type="entry name" value="SLL0983 PROTEIN"/>
    <property type="match status" value="1"/>
</dbReference>
<dbReference type="InterPro" id="IPR047785">
    <property type="entry name" value="tRNA_MNMC2"/>
</dbReference>
<dbReference type="EMBL" id="JAEMEF010000015">
    <property type="protein sequence ID" value="MBL7560911.1"/>
    <property type="molecule type" value="Genomic_DNA"/>
</dbReference>
<reference evidence="2 3" key="1">
    <citation type="submission" date="2020-12" db="EMBL/GenBank/DDBJ databases">
        <title>Olleya sediminilitoris sp. nov., isolated from a tidal flat.</title>
        <authorList>
            <person name="Park S."/>
            <person name="Yoon J.-H."/>
        </authorList>
    </citation>
    <scope>NUCLEOTIDE SEQUENCE [LARGE SCALE GENOMIC DNA]</scope>
    <source>
        <strain evidence="2 3">YSTF-M6</strain>
    </source>
</reference>
<comment type="caution">
    <text evidence="2">The sequence shown here is derived from an EMBL/GenBank/DDBJ whole genome shotgun (WGS) entry which is preliminary data.</text>
</comment>
<name>A0ABS1WP57_9FLAO</name>
<dbReference type="PANTHER" id="PTHR39963:SF1">
    <property type="entry name" value="MNMC-LIKE METHYLTRANSFERASE DOMAIN-CONTAINING PROTEIN"/>
    <property type="match status" value="1"/>
</dbReference>
<evidence type="ECO:0000313" key="3">
    <source>
        <dbReference type="Proteomes" id="UP000605013"/>
    </source>
</evidence>
<dbReference type="InterPro" id="IPR029063">
    <property type="entry name" value="SAM-dependent_MTases_sf"/>
</dbReference>
<dbReference type="RefSeq" id="WP_203001431.1">
    <property type="nucleotide sequence ID" value="NZ_JAEMEF010000015.1"/>
</dbReference>
<evidence type="ECO:0000313" key="2">
    <source>
        <dbReference type="EMBL" id="MBL7560911.1"/>
    </source>
</evidence>
<proteinExistence type="predicted"/>
<dbReference type="Proteomes" id="UP000605013">
    <property type="component" value="Unassembled WGS sequence"/>
</dbReference>